<gene>
    <name evidence="2" type="ORF">DI392_10320</name>
</gene>
<keyword evidence="3" id="KW-1185">Reference proteome</keyword>
<dbReference type="OrthoDB" id="9795078at2"/>
<dbReference type="RefSeq" id="WP_109319831.1">
    <property type="nucleotide sequence ID" value="NZ_QFWT01000005.1"/>
</dbReference>
<proteinExistence type="predicted"/>
<sequence>MLKNLRLGLKIGLGFCIVLALLVTVSGTSIVSLKKAEDGIIKYREFVRNTNLVSNIQTNILMMRMNVINYFSTESDESVQKYKHYLSDMQNHLQDAKQDIQNPKQALLISDIDSTVSAYQNAFSQLIELTRKIS</sequence>
<name>A0A2U3B8Z8_9VIBR</name>
<reference evidence="2 3" key="1">
    <citation type="submission" date="2018-05" db="EMBL/GenBank/DDBJ databases">
        <title>Vibrio limimaris sp. nov., isolated from marine sediment.</title>
        <authorList>
            <person name="Li C.-M."/>
        </authorList>
    </citation>
    <scope>NUCLEOTIDE SEQUENCE [LARGE SCALE GENOMIC DNA]</scope>
    <source>
        <strain evidence="2 3">E4404</strain>
    </source>
</reference>
<accession>A0A2U3B8Z8</accession>
<evidence type="ECO:0000259" key="1">
    <source>
        <dbReference type="Pfam" id="PF12729"/>
    </source>
</evidence>
<organism evidence="2 3">
    <name type="scientific">Vibrio albus</name>
    <dbReference type="NCBI Taxonomy" id="2200953"/>
    <lineage>
        <taxon>Bacteria</taxon>
        <taxon>Pseudomonadati</taxon>
        <taxon>Pseudomonadota</taxon>
        <taxon>Gammaproteobacteria</taxon>
        <taxon>Vibrionales</taxon>
        <taxon>Vibrionaceae</taxon>
        <taxon>Vibrio</taxon>
    </lineage>
</organism>
<dbReference type="Gene3D" id="1.20.1440.210">
    <property type="match status" value="1"/>
</dbReference>
<dbReference type="Pfam" id="PF12729">
    <property type="entry name" value="4HB_MCP_1"/>
    <property type="match status" value="1"/>
</dbReference>
<dbReference type="Proteomes" id="UP000245362">
    <property type="component" value="Unassembled WGS sequence"/>
</dbReference>
<feature type="domain" description="Chemotaxis methyl-accepting receptor HlyB-like 4HB MCP" evidence="1">
    <location>
        <begin position="4"/>
        <end position="131"/>
    </location>
</feature>
<dbReference type="AlphaFoldDB" id="A0A2U3B8Z8"/>
<evidence type="ECO:0000313" key="3">
    <source>
        <dbReference type="Proteomes" id="UP000245362"/>
    </source>
</evidence>
<protein>
    <recommendedName>
        <fullName evidence="1">Chemotaxis methyl-accepting receptor HlyB-like 4HB MCP domain-containing protein</fullName>
    </recommendedName>
</protein>
<comment type="caution">
    <text evidence="2">The sequence shown here is derived from an EMBL/GenBank/DDBJ whole genome shotgun (WGS) entry which is preliminary data.</text>
</comment>
<dbReference type="InterPro" id="IPR024478">
    <property type="entry name" value="HlyB_4HB_MCP"/>
</dbReference>
<dbReference type="EMBL" id="QFWT01000005">
    <property type="protein sequence ID" value="PWI33247.1"/>
    <property type="molecule type" value="Genomic_DNA"/>
</dbReference>
<evidence type="ECO:0000313" key="2">
    <source>
        <dbReference type="EMBL" id="PWI33247.1"/>
    </source>
</evidence>